<evidence type="ECO:0000256" key="7">
    <source>
        <dbReference type="SAM" id="SignalP"/>
    </source>
</evidence>
<sequence length="242" mass="26972">MPHQNQITIIFRVISLAAFLSLSACRLDTDSLTTVDTLARDIPNIVIKDVVYKEIENNKISQEVYADEFRVFTHENLVQVVKGKVRTYLDGKAQLSGKAASAQYNQKTKDAEVEGPIEVYHHPEKTRIRAQELNWINVERKLVSTPESVVEMEQDNGTRFQGNDFSVDMRTTTLSYGKSVKGTLHAGAKPQDSPGEELPDETGGLSEDGKDIFGEPLRPSDDRNRSRVSSFVQDTGSKGSKN</sequence>
<keyword evidence="9" id="KW-1185">Reference proteome</keyword>
<evidence type="ECO:0000313" key="8">
    <source>
        <dbReference type="EMBL" id="WGK69132.1"/>
    </source>
</evidence>
<reference evidence="8 9" key="1">
    <citation type="submission" date="2023-04" db="EMBL/GenBank/DDBJ databases">
        <title>Spirochaete genome identified in red abalone sample constitutes a novel genus.</title>
        <authorList>
            <person name="Sharma S.P."/>
            <person name="Purcell C.M."/>
            <person name="Hyde J.R."/>
            <person name="Severin A.J."/>
        </authorList>
    </citation>
    <scope>NUCLEOTIDE SEQUENCE [LARGE SCALE GENOMIC DNA]</scope>
    <source>
        <strain evidence="8 9">SP-2023</strain>
    </source>
</reference>
<organism evidence="8 9">
    <name type="scientific">Candidatus Haliotispira prima</name>
    <dbReference type="NCBI Taxonomy" id="3034016"/>
    <lineage>
        <taxon>Bacteria</taxon>
        <taxon>Pseudomonadati</taxon>
        <taxon>Spirochaetota</taxon>
        <taxon>Spirochaetia</taxon>
        <taxon>Spirochaetales</taxon>
        <taxon>Spirochaetaceae</taxon>
        <taxon>Candidatus Haliotispira</taxon>
    </lineage>
</organism>
<dbReference type="RefSeq" id="WP_326927320.1">
    <property type="nucleotide sequence ID" value="NZ_CP123443.1"/>
</dbReference>
<keyword evidence="3" id="KW-0812">Transmembrane</keyword>
<dbReference type="Gene3D" id="2.60.450.10">
    <property type="entry name" value="Lipopolysaccharide (LPS) transport protein A like domain"/>
    <property type="match status" value="1"/>
</dbReference>
<feature type="signal peptide" evidence="7">
    <location>
        <begin position="1"/>
        <end position="26"/>
    </location>
</feature>
<evidence type="ECO:0000313" key="9">
    <source>
        <dbReference type="Proteomes" id="UP001228690"/>
    </source>
</evidence>
<dbReference type="NCBIfam" id="TIGR04409">
    <property type="entry name" value="LptC_YrbK"/>
    <property type="match status" value="1"/>
</dbReference>
<evidence type="ECO:0000256" key="5">
    <source>
        <dbReference type="ARBA" id="ARBA00023136"/>
    </source>
</evidence>
<dbReference type="InterPro" id="IPR052363">
    <property type="entry name" value="LPS_export_LptC"/>
</dbReference>
<dbReference type="Proteomes" id="UP001228690">
    <property type="component" value="Chromosome"/>
</dbReference>
<dbReference type="InterPro" id="IPR010664">
    <property type="entry name" value="LipoPS_assembly_LptC-rel"/>
</dbReference>
<keyword evidence="1" id="KW-1003">Cell membrane</keyword>
<protein>
    <submittedName>
        <fullName evidence="8">LPS export ABC transporter periplasmic protein LptC</fullName>
    </submittedName>
</protein>
<feature type="compositionally biased region" description="Polar residues" evidence="6">
    <location>
        <begin position="227"/>
        <end position="242"/>
    </location>
</feature>
<evidence type="ECO:0000256" key="6">
    <source>
        <dbReference type="SAM" id="MobiDB-lite"/>
    </source>
</evidence>
<feature type="chain" id="PRO_5046683863" evidence="7">
    <location>
        <begin position="27"/>
        <end position="242"/>
    </location>
</feature>
<dbReference type="EMBL" id="CP123443">
    <property type="protein sequence ID" value="WGK69132.1"/>
    <property type="molecule type" value="Genomic_DNA"/>
</dbReference>
<feature type="region of interest" description="Disordered" evidence="6">
    <location>
        <begin position="181"/>
        <end position="242"/>
    </location>
</feature>
<keyword evidence="7" id="KW-0732">Signal</keyword>
<dbReference type="PANTHER" id="PTHR37481">
    <property type="entry name" value="LIPOPOLYSACCHARIDE EXPORT SYSTEM PROTEIN LPTC"/>
    <property type="match status" value="1"/>
</dbReference>
<dbReference type="PANTHER" id="PTHR37481:SF1">
    <property type="entry name" value="LIPOPOLYSACCHARIDE EXPORT SYSTEM PROTEIN LPTC"/>
    <property type="match status" value="1"/>
</dbReference>
<keyword evidence="4" id="KW-1133">Transmembrane helix</keyword>
<dbReference type="Pfam" id="PF06835">
    <property type="entry name" value="LptC"/>
    <property type="match status" value="1"/>
</dbReference>
<evidence type="ECO:0000256" key="2">
    <source>
        <dbReference type="ARBA" id="ARBA00022519"/>
    </source>
</evidence>
<keyword evidence="5" id="KW-0472">Membrane</keyword>
<dbReference type="InterPro" id="IPR026265">
    <property type="entry name" value="LptC"/>
</dbReference>
<accession>A0ABY8MGJ4</accession>
<gene>
    <name evidence="8" type="primary">lptC</name>
    <name evidence="8" type="ORF">P0082_11715</name>
</gene>
<evidence type="ECO:0000256" key="4">
    <source>
        <dbReference type="ARBA" id="ARBA00022989"/>
    </source>
</evidence>
<evidence type="ECO:0000256" key="1">
    <source>
        <dbReference type="ARBA" id="ARBA00022475"/>
    </source>
</evidence>
<name>A0ABY8MGJ4_9SPIO</name>
<proteinExistence type="predicted"/>
<evidence type="ECO:0000256" key="3">
    <source>
        <dbReference type="ARBA" id="ARBA00022692"/>
    </source>
</evidence>
<feature type="compositionally biased region" description="Basic and acidic residues" evidence="6">
    <location>
        <begin position="207"/>
        <end position="225"/>
    </location>
</feature>
<keyword evidence="2" id="KW-0997">Cell inner membrane</keyword>